<dbReference type="Proteomes" id="UP000314294">
    <property type="component" value="Unassembled WGS sequence"/>
</dbReference>
<protein>
    <submittedName>
        <fullName evidence="2">Uncharacterized protein</fullName>
    </submittedName>
</protein>
<accession>A0A4Z2IG64</accession>
<evidence type="ECO:0000313" key="2">
    <source>
        <dbReference type="EMBL" id="TNN76645.1"/>
    </source>
</evidence>
<sequence length="118" mass="12927">MSWGSYLNKKKTKGSHRRGSQDELTRAGILSSCSPSPGHFPIGGFPHSLPLSSALLSHPETDHLRQWDESRRRSETKRELLDNRCPASALVPLMGVGGNPAADWSPALPVSQMAWCVH</sequence>
<proteinExistence type="predicted"/>
<reference evidence="2 3" key="1">
    <citation type="submission" date="2019-03" db="EMBL/GenBank/DDBJ databases">
        <title>First draft genome of Liparis tanakae, snailfish: a comprehensive survey of snailfish specific genes.</title>
        <authorList>
            <person name="Kim W."/>
            <person name="Song I."/>
            <person name="Jeong J.-H."/>
            <person name="Kim D."/>
            <person name="Kim S."/>
            <person name="Ryu S."/>
            <person name="Song J.Y."/>
            <person name="Lee S.K."/>
        </authorList>
    </citation>
    <scope>NUCLEOTIDE SEQUENCE [LARGE SCALE GENOMIC DNA]</scope>
    <source>
        <tissue evidence="2">Muscle</tissue>
    </source>
</reference>
<comment type="caution">
    <text evidence="2">The sequence shown here is derived from an EMBL/GenBank/DDBJ whole genome shotgun (WGS) entry which is preliminary data.</text>
</comment>
<feature type="compositionally biased region" description="Basic residues" evidence="1">
    <location>
        <begin position="8"/>
        <end position="18"/>
    </location>
</feature>
<evidence type="ECO:0000313" key="3">
    <source>
        <dbReference type="Proteomes" id="UP000314294"/>
    </source>
</evidence>
<evidence type="ECO:0000256" key="1">
    <source>
        <dbReference type="SAM" id="MobiDB-lite"/>
    </source>
</evidence>
<keyword evidence="3" id="KW-1185">Reference proteome</keyword>
<feature type="region of interest" description="Disordered" evidence="1">
    <location>
        <begin position="1"/>
        <end position="30"/>
    </location>
</feature>
<gene>
    <name evidence="2" type="ORF">EYF80_013097</name>
</gene>
<dbReference type="EMBL" id="SRLO01000091">
    <property type="protein sequence ID" value="TNN76645.1"/>
    <property type="molecule type" value="Genomic_DNA"/>
</dbReference>
<dbReference type="AlphaFoldDB" id="A0A4Z2IG64"/>
<name>A0A4Z2IG64_9TELE</name>
<organism evidence="2 3">
    <name type="scientific">Liparis tanakae</name>
    <name type="common">Tanaka's snailfish</name>
    <dbReference type="NCBI Taxonomy" id="230148"/>
    <lineage>
        <taxon>Eukaryota</taxon>
        <taxon>Metazoa</taxon>
        <taxon>Chordata</taxon>
        <taxon>Craniata</taxon>
        <taxon>Vertebrata</taxon>
        <taxon>Euteleostomi</taxon>
        <taxon>Actinopterygii</taxon>
        <taxon>Neopterygii</taxon>
        <taxon>Teleostei</taxon>
        <taxon>Neoteleostei</taxon>
        <taxon>Acanthomorphata</taxon>
        <taxon>Eupercaria</taxon>
        <taxon>Perciformes</taxon>
        <taxon>Cottioidei</taxon>
        <taxon>Cottales</taxon>
        <taxon>Liparidae</taxon>
        <taxon>Liparis</taxon>
    </lineage>
</organism>